<dbReference type="InterPro" id="IPR001031">
    <property type="entry name" value="Thioesterase"/>
</dbReference>
<accession>A0A511T8C6</accession>
<dbReference type="InterPro" id="IPR001242">
    <property type="entry name" value="Condensation_dom"/>
</dbReference>
<dbReference type="Pfam" id="PF00975">
    <property type="entry name" value="Thioesterase"/>
    <property type="match status" value="1"/>
</dbReference>
<gene>
    <name evidence="6" type="ORF">MFU01_54630</name>
    <name evidence="7" type="ORF">SAMN05443572_103406</name>
</gene>
<dbReference type="Gene3D" id="3.30.300.30">
    <property type="match status" value="2"/>
</dbReference>
<dbReference type="InterPro" id="IPR029058">
    <property type="entry name" value="AB_hydrolase_fold"/>
</dbReference>
<keyword evidence="2" id="KW-0596">Phosphopantetheine</keyword>
<comment type="cofactor">
    <cofactor evidence="1">
        <name>pantetheine 4'-phosphate</name>
        <dbReference type="ChEBI" id="CHEBI:47942"/>
    </cofactor>
</comment>
<dbReference type="FunFam" id="3.40.50.980:FF:000001">
    <property type="entry name" value="Non-ribosomal peptide synthetase"/>
    <property type="match status" value="2"/>
</dbReference>
<dbReference type="PROSITE" id="PS00012">
    <property type="entry name" value="PHOSPHOPANTETHEINE"/>
    <property type="match status" value="2"/>
</dbReference>
<dbReference type="PANTHER" id="PTHR45527:SF1">
    <property type="entry name" value="FATTY ACID SYNTHASE"/>
    <property type="match status" value="1"/>
</dbReference>
<evidence type="ECO:0000259" key="5">
    <source>
        <dbReference type="PROSITE" id="PS50075"/>
    </source>
</evidence>
<dbReference type="GO" id="GO:0009239">
    <property type="term" value="P:enterobactin biosynthetic process"/>
    <property type="evidence" value="ECO:0007669"/>
    <property type="project" value="TreeGrafter"/>
</dbReference>
<dbReference type="GO" id="GO:0005829">
    <property type="term" value="C:cytosol"/>
    <property type="evidence" value="ECO:0007669"/>
    <property type="project" value="TreeGrafter"/>
</dbReference>
<dbReference type="RefSeq" id="WP_074952378.1">
    <property type="nucleotide sequence ID" value="NZ_BJXR01000039.1"/>
</dbReference>
<keyword evidence="3" id="KW-0597">Phosphoprotein</keyword>
<dbReference type="GO" id="GO:0072330">
    <property type="term" value="P:monocarboxylic acid biosynthetic process"/>
    <property type="evidence" value="ECO:0007669"/>
    <property type="project" value="UniProtKB-ARBA"/>
</dbReference>
<dbReference type="InterPro" id="IPR045851">
    <property type="entry name" value="AMP-bd_C_sf"/>
</dbReference>
<dbReference type="Gene3D" id="2.30.38.10">
    <property type="entry name" value="Luciferase, Domain 3"/>
    <property type="match status" value="2"/>
</dbReference>
<dbReference type="Proteomes" id="UP000183760">
    <property type="component" value="Unassembled WGS sequence"/>
</dbReference>
<name>A0A511T8C6_MYXFU</name>
<dbReference type="Gene3D" id="3.30.559.10">
    <property type="entry name" value="Chloramphenicol acetyltransferase-like domain"/>
    <property type="match status" value="2"/>
</dbReference>
<dbReference type="FunFam" id="3.30.300.30:FF:000010">
    <property type="entry name" value="Enterobactin synthetase component F"/>
    <property type="match status" value="2"/>
</dbReference>
<dbReference type="CDD" id="cd19531">
    <property type="entry name" value="LCL_NRPS-like"/>
    <property type="match status" value="2"/>
</dbReference>
<dbReference type="SUPFAM" id="SSF47336">
    <property type="entry name" value="ACP-like"/>
    <property type="match status" value="2"/>
</dbReference>
<dbReference type="PANTHER" id="PTHR45527">
    <property type="entry name" value="NONRIBOSOMAL PEPTIDE SYNTHETASE"/>
    <property type="match status" value="1"/>
</dbReference>
<dbReference type="InterPro" id="IPR009081">
    <property type="entry name" value="PP-bd_ACP"/>
</dbReference>
<evidence type="ECO:0000256" key="1">
    <source>
        <dbReference type="ARBA" id="ARBA00001957"/>
    </source>
</evidence>
<dbReference type="PROSITE" id="PS00455">
    <property type="entry name" value="AMP_BINDING"/>
    <property type="match status" value="2"/>
</dbReference>
<dbReference type="InterPro" id="IPR006162">
    <property type="entry name" value="Ppantetheine_attach_site"/>
</dbReference>
<dbReference type="STRING" id="1334629.MFUL124B02_23230"/>
<dbReference type="SMART" id="SM00823">
    <property type="entry name" value="PKS_PP"/>
    <property type="match status" value="2"/>
</dbReference>
<dbReference type="InterPro" id="IPR023213">
    <property type="entry name" value="CAT-like_dom_sf"/>
</dbReference>
<dbReference type="Pfam" id="PF13193">
    <property type="entry name" value="AMP-binding_C"/>
    <property type="match status" value="2"/>
</dbReference>
<dbReference type="Pfam" id="PF00550">
    <property type="entry name" value="PP-binding"/>
    <property type="match status" value="2"/>
</dbReference>
<dbReference type="EMBL" id="FOIB01000003">
    <property type="protein sequence ID" value="SET82906.1"/>
    <property type="molecule type" value="Genomic_DNA"/>
</dbReference>
<dbReference type="InterPro" id="IPR010071">
    <property type="entry name" value="AA_adenyl_dom"/>
</dbReference>
<evidence type="ECO:0000313" key="7">
    <source>
        <dbReference type="EMBL" id="SET82906.1"/>
    </source>
</evidence>
<dbReference type="EMBL" id="BJXR01000039">
    <property type="protein sequence ID" value="GEN10426.1"/>
    <property type="molecule type" value="Genomic_DNA"/>
</dbReference>
<dbReference type="InterPro" id="IPR036736">
    <property type="entry name" value="ACP-like_sf"/>
</dbReference>
<dbReference type="FunFam" id="1.10.1200.10:FF:000016">
    <property type="entry name" value="Non-ribosomal peptide synthase"/>
    <property type="match status" value="2"/>
</dbReference>
<dbReference type="PROSITE" id="PS50075">
    <property type="entry name" value="CARRIER"/>
    <property type="match status" value="2"/>
</dbReference>
<dbReference type="InterPro" id="IPR020845">
    <property type="entry name" value="AMP-binding_CS"/>
</dbReference>
<protein>
    <submittedName>
        <fullName evidence="7">Amino acid adenylation domain-containing protein</fullName>
    </submittedName>
</protein>
<dbReference type="InterPro" id="IPR020806">
    <property type="entry name" value="PKS_PP-bd"/>
</dbReference>
<dbReference type="CDD" id="cd05930">
    <property type="entry name" value="A_NRPS"/>
    <property type="match status" value="1"/>
</dbReference>
<feature type="domain" description="Carrier" evidence="5">
    <location>
        <begin position="975"/>
        <end position="1050"/>
    </location>
</feature>
<feature type="region of interest" description="Disordered" evidence="4">
    <location>
        <begin position="1"/>
        <end position="20"/>
    </location>
</feature>
<evidence type="ECO:0000313" key="6">
    <source>
        <dbReference type="EMBL" id="GEN10426.1"/>
    </source>
</evidence>
<dbReference type="InterPro" id="IPR020802">
    <property type="entry name" value="TesA-like"/>
</dbReference>
<dbReference type="FunFam" id="2.30.38.10:FF:000001">
    <property type="entry name" value="Non-ribosomal peptide synthetase PvdI"/>
    <property type="match status" value="1"/>
</dbReference>
<dbReference type="Gene3D" id="1.10.1200.10">
    <property type="entry name" value="ACP-like"/>
    <property type="match status" value="2"/>
</dbReference>
<dbReference type="SMART" id="SM00824">
    <property type="entry name" value="PKS_TE"/>
    <property type="match status" value="1"/>
</dbReference>
<dbReference type="Pfam" id="PF00501">
    <property type="entry name" value="AMP-binding"/>
    <property type="match status" value="2"/>
</dbReference>
<dbReference type="NCBIfam" id="TIGR01733">
    <property type="entry name" value="AA-adenyl-dom"/>
    <property type="match status" value="2"/>
</dbReference>
<dbReference type="NCBIfam" id="NF003417">
    <property type="entry name" value="PRK04813.1"/>
    <property type="match status" value="2"/>
</dbReference>
<organism evidence="6 9">
    <name type="scientific">Myxococcus fulvus</name>
    <dbReference type="NCBI Taxonomy" id="33"/>
    <lineage>
        <taxon>Bacteria</taxon>
        <taxon>Pseudomonadati</taxon>
        <taxon>Myxococcota</taxon>
        <taxon>Myxococcia</taxon>
        <taxon>Myxococcales</taxon>
        <taxon>Cystobacterineae</taxon>
        <taxon>Myxococcaceae</taxon>
        <taxon>Myxococcus</taxon>
    </lineage>
</organism>
<dbReference type="Pfam" id="PF00668">
    <property type="entry name" value="Condensation"/>
    <property type="match status" value="2"/>
</dbReference>
<evidence type="ECO:0000313" key="9">
    <source>
        <dbReference type="Proteomes" id="UP000321514"/>
    </source>
</evidence>
<reference evidence="7 8" key="1">
    <citation type="submission" date="2016-10" db="EMBL/GenBank/DDBJ databases">
        <authorList>
            <person name="Varghese N."/>
            <person name="Submissions S."/>
        </authorList>
    </citation>
    <scope>NUCLEOTIDE SEQUENCE [LARGE SCALE GENOMIC DNA]</scope>
    <source>
        <strain evidence="7 8">DSM 16525</strain>
    </source>
</reference>
<feature type="domain" description="Carrier" evidence="5">
    <location>
        <begin position="2019"/>
        <end position="2094"/>
    </location>
</feature>
<dbReference type="GO" id="GO:0043041">
    <property type="term" value="P:amino acid activation for nonribosomal peptide biosynthetic process"/>
    <property type="evidence" value="ECO:0007669"/>
    <property type="project" value="TreeGrafter"/>
</dbReference>
<dbReference type="GO" id="GO:0031177">
    <property type="term" value="F:phosphopantetheine binding"/>
    <property type="evidence" value="ECO:0007669"/>
    <property type="project" value="InterPro"/>
</dbReference>
<keyword evidence="8" id="KW-1185">Reference proteome</keyword>
<dbReference type="InterPro" id="IPR000873">
    <property type="entry name" value="AMP-dep_synth/lig_dom"/>
</dbReference>
<dbReference type="SUPFAM" id="SSF53474">
    <property type="entry name" value="alpha/beta-Hydrolases"/>
    <property type="match status" value="1"/>
</dbReference>
<dbReference type="GO" id="GO:0047527">
    <property type="term" value="F:2,3-dihydroxybenzoate-serine ligase activity"/>
    <property type="evidence" value="ECO:0007669"/>
    <property type="project" value="TreeGrafter"/>
</dbReference>
<comment type="caution">
    <text evidence="6">The sequence shown here is derived from an EMBL/GenBank/DDBJ whole genome shotgun (WGS) entry which is preliminary data.</text>
</comment>
<dbReference type="InterPro" id="IPR025110">
    <property type="entry name" value="AMP-bd_C"/>
</dbReference>
<dbReference type="Proteomes" id="UP000321514">
    <property type="component" value="Unassembled WGS sequence"/>
</dbReference>
<evidence type="ECO:0000313" key="8">
    <source>
        <dbReference type="Proteomes" id="UP000183760"/>
    </source>
</evidence>
<dbReference type="SUPFAM" id="SSF56801">
    <property type="entry name" value="Acetyl-CoA synthetase-like"/>
    <property type="match status" value="2"/>
</dbReference>
<evidence type="ECO:0000256" key="2">
    <source>
        <dbReference type="ARBA" id="ARBA00022450"/>
    </source>
</evidence>
<dbReference type="Gene3D" id="3.30.559.30">
    <property type="entry name" value="Nonribosomal peptide synthetase, condensation domain"/>
    <property type="match status" value="2"/>
</dbReference>
<dbReference type="CDD" id="cd12117">
    <property type="entry name" value="A_NRPS_Srf_like"/>
    <property type="match status" value="1"/>
</dbReference>
<dbReference type="Gene3D" id="3.40.50.980">
    <property type="match status" value="4"/>
</dbReference>
<evidence type="ECO:0000256" key="3">
    <source>
        <dbReference type="ARBA" id="ARBA00022553"/>
    </source>
</evidence>
<proteinExistence type="predicted"/>
<dbReference type="FunFam" id="3.30.559.10:FF:000012">
    <property type="entry name" value="Non-ribosomal peptide synthetase"/>
    <property type="match status" value="2"/>
</dbReference>
<dbReference type="FunFam" id="3.40.50.12780:FF:000012">
    <property type="entry name" value="Non-ribosomal peptide synthetase"/>
    <property type="match status" value="2"/>
</dbReference>
<sequence length="2343" mass="257854">MKPEARVQTIPRRQGDGPTPVSYAQRRLWFLDRLAPNSPTYNMPFTLHLAGPLDVEALRQAFELLTHRHEILRATFEERGGEAFLRVHPPSAWAMPVVDLSARASDARTADARRLADEEARRPFDLERGPLLRTTLLKLDVAEHVLLVNMHHIISDGWSTGLMMREFAAQYEALRQGRTASLPELPVQYGDYAAWQRERFTGGTLEKQLAYWSRQLADVPSSLRLPTDRPRPVVVTDRGAELVLRLPPKVAEAVKSFAMREGATPFMVLLAGFQMLMSRLSGQDDLVVGALIAGRTHRELEGLLGFFVNTLVLRADLSGDPTVEQLIGRVMETTLGAFANQDVPFEMLVEKLAPPREPGRPPLIQVLFTFQNSWASALQLEGLTATPMEVYNGRSKFDLTLQIGEKHGSLEAAFTYNVDLFDAETIERIGHQYTTLLERLCAAPTQARCSTLSLLDEATRQRIVEEWNATTTELPRDRCVHELFEEQAARRPDAIAVEFEEERVTYRELNARANRVAHALRERGVRPETRVGLCIERSSGMVAAVLGILKAGGAYVPLDPRHPLERLAFMARDVGLRLVVASRAHRDVAEKLGEVLELGSWVESSGEVENPQSGATASSLLYVIYTSGSTGEPKGVAIEHRNVVRLVRGASYADFGPEEVFLQLAPLAFDASTFELWGSLLNGGRLVVHPPHDPTLSQLATLVKQRGVTTLWLTAGLFHQFVDEDARSLAQVRQVLAGGDALSPGHVRRFLEVGGRRLINGYGPTETTTFACCHSVERPQQVGESVSIGRPISNTTAYVVDTRGELVPEGVTGELWIGGEGVGRGYWNQPELTATRFVENRWGPGRVYRTGDRVRWREDGTLEFLGRIDFQVKLRGFRIEPGEIESVLRRHPSVRDALVLVHEHGPGDKRLVAYVTVQPGGTPPTRESLREHLPEYMVPSALITLESFPLTANGKVDRKALPAPEGLLPSTEYVAPRNPTEEQLADLWAEVLRVPRVGVLDDFFALGGHSLLATQLISRIRARLGVELPLRALFEAPTLASFAERLQAASRVEAPPLVPRPRTGPVHLSFAQQRLWFIDQLEPGSATYNIPVAVRLRGPLDVEALRRTFEALVVRHESLRTTFPTEQGQPLQRIASQVTLPLSVVDLRTLPTREAEATRLAREEALRPFDLAKGPLLRTNLLHLGEQEHVLLLTMHHIVSDGWSMGVLVRELGALYEGFASGLGVTLPALPVQYADFAQWQRDWLQGEVLEGQLAWWKQRLEGAAVLELPTDRPRPAVVSARGAVVPVHLSRELSDAVLALAQREGTTPFMTLLAAFQVLLSRYSGQEDISVGSPIAGRTRAETEGLIGFFVNTLVLRTQMKRHGSFRELLSEVLTSTLAAFQHQDVPFEKLVEVLQPARDLSRSPLFQAFFALQNAPLEPLRLPGLTFEPMPAELDTAKFDLTLSFIETPSGFEGELEYSVDLFDPTTVARMAEHLRVLLEGAVARPEASLSSLPLLTSRDRHQLLVEWNDTRAEYPSDACIHHLFEARVRQAPESLAVGFEDERLTYRELNERANRLARHLRGLGVEPEVLVGLCVERSPDMVVGLLGILKAGGAWLPLDPTLPRERLAFMVEDSGARVLLTQKALRDRVPGAFEHAVLLEETRAGEHRGDLGLALTSRALAYVIYTSGSTGRPKGTLVEHQSVCNLVVQEAEAFGLGPGGRLLQLANLGFDLSVEEILTTLCAGATLWLAPVEQAMPGPALQQLLRDGAITTLSVTPATLALTPSEGLPALRTVISGGEACGPELVARWAPGRRFLNSYGPTEATVLATFAECDTNERTPPIGRPLANVRAYVLDAALHPVPVGVKGELLLGGVGVARGYLGRPELTADRFLPDPFNPVSGARMYRTGDLVRYLPNGNLDFIGRIDTQVKLRGFRIELGEIESTLHQHPAVRAAVVLAREHVPGTKRLVAYLVLAPGQVLEVDSFRAFLGKHLPEYMVPAVFIPLEALPLTANGKVDKKALPVPDASHLHHREYIAPRDELEHLLVDLFEELLDVRPVGLHGDFFELGGHSLLAVRLVARLQQRTGRALPLSALFQASTVEQLATRLRGDEAPWSPLVPIQPHGTRPPFFCVHPVGGNVLCYAELARHMGSQQPFYGLQAQGLDGNLPPLESLPEMAALYVQHVRTVQPRGPYRLGGWSLGAVIAYEMAQQLKQQGETVEVLVLIDPSPTSYARGAPIEGDASWAAFATDVARTTGAPVEGSEAQLRPLMKVFTANARALHQHSLRSWPGALTVVLGTDSTDAEVTPQLARGWAALATQATECIELPGDHYSLLRPPHAEALARVLTSLLEQPTRRSMNG</sequence>
<evidence type="ECO:0000256" key="4">
    <source>
        <dbReference type="SAM" id="MobiDB-lite"/>
    </source>
</evidence>
<dbReference type="GO" id="GO:0009366">
    <property type="term" value="C:enterobactin synthetase complex"/>
    <property type="evidence" value="ECO:0007669"/>
    <property type="project" value="TreeGrafter"/>
</dbReference>
<dbReference type="OrthoDB" id="9757540at2"/>
<dbReference type="SUPFAM" id="SSF52777">
    <property type="entry name" value="CoA-dependent acyltransferases"/>
    <property type="match status" value="4"/>
</dbReference>
<dbReference type="Gene3D" id="3.40.50.1820">
    <property type="entry name" value="alpha/beta hydrolase"/>
    <property type="match status" value="1"/>
</dbReference>
<reference evidence="6 9" key="2">
    <citation type="submission" date="2019-07" db="EMBL/GenBank/DDBJ databases">
        <title>Whole genome shotgun sequence of Myxococcus fulvus NBRC 100333.</title>
        <authorList>
            <person name="Hosoyama A."/>
            <person name="Uohara A."/>
            <person name="Ohji S."/>
            <person name="Ichikawa N."/>
        </authorList>
    </citation>
    <scope>NUCLEOTIDE SEQUENCE [LARGE SCALE GENOMIC DNA]</scope>
    <source>
        <strain evidence="6 9">NBRC 100333</strain>
    </source>
</reference>